<proteinExistence type="predicted"/>
<protein>
    <recommendedName>
        <fullName evidence="4">Altered inheritance of mitochondria protein 32</fullName>
    </recommendedName>
</protein>
<organism evidence="2 3">
    <name type="scientific">Dendrobium thyrsiflorum</name>
    <name type="common">Pinecone-like raceme dendrobium</name>
    <name type="synonym">Orchid</name>
    <dbReference type="NCBI Taxonomy" id="117978"/>
    <lineage>
        <taxon>Eukaryota</taxon>
        <taxon>Viridiplantae</taxon>
        <taxon>Streptophyta</taxon>
        <taxon>Embryophyta</taxon>
        <taxon>Tracheophyta</taxon>
        <taxon>Spermatophyta</taxon>
        <taxon>Magnoliopsida</taxon>
        <taxon>Liliopsida</taxon>
        <taxon>Asparagales</taxon>
        <taxon>Orchidaceae</taxon>
        <taxon>Epidendroideae</taxon>
        <taxon>Malaxideae</taxon>
        <taxon>Dendrobiinae</taxon>
        <taxon>Dendrobium</taxon>
    </lineage>
</organism>
<dbReference type="EMBL" id="JANQDX010000019">
    <property type="protein sequence ID" value="KAL0904688.1"/>
    <property type="molecule type" value="Genomic_DNA"/>
</dbReference>
<keyword evidence="1" id="KW-0812">Transmembrane</keyword>
<dbReference type="CDD" id="cd03062">
    <property type="entry name" value="TRX_Fd_Sucrase"/>
    <property type="match status" value="1"/>
</dbReference>
<comment type="caution">
    <text evidence="2">The sequence shown here is derived from an EMBL/GenBank/DDBJ whole genome shotgun (WGS) entry which is preliminary data.</text>
</comment>
<dbReference type="PANTHER" id="PTHR31902">
    <property type="entry name" value="ACTIN PATCHES DISTAL PROTEIN 1"/>
    <property type="match status" value="1"/>
</dbReference>
<dbReference type="Pfam" id="PF06999">
    <property type="entry name" value="Suc_Fer-like"/>
    <property type="match status" value="1"/>
</dbReference>
<evidence type="ECO:0000256" key="1">
    <source>
        <dbReference type="SAM" id="Phobius"/>
    </source>
</evidence>
<dbReference type="InterPro" id="IPR036249">
    <property type="entry name" value="Thioredoxin-like_sf"/>
</dbReference>
<dbReference type="FunFam" id="3.40.30.10:FF:000213">
    <property type="entry name" value="APD1p protein"/>
    <property type="match status" value="1"/>
</dbReference>
<gene>
    <name evidence="2" type="ORF">M5K25_026822</name>
</gene>
<accession>A0ABD0TYI6</accession>
<name>A0ABD0TYI6_DENTH</name>
<keyword evidence="3" id="KW-1185">Reference proteome</keyword>
<evidence type="ECO:0000313" key="2">
    <source>
        <dbReference type="EMBL" id="KAL0904688.1"/>
    </source>
</evidence>
<feature type="transmembrane region" description="Helical" evidence="1">
    <location>
        <begin position="405"/>
        <end position="424"/>
    </location>
</feature>
<evidence type="ECO:0000313" key="3">
    <source>
        <dbReference type="Proteomes" id="UP001552299"/>
    </source>
</evidence>
<dbReference type="SUPFAM" id="SSF52833">
    <property type="entry name" value="Thioredoxin-like"/>
    <property type="match status" value="1"/>
</dbReference>
<dbReference type="PANTHER" id="PTHR31902:SF14">
    <property type="entry name" value="ACTIN PATCHES DISTAL PROTEIN 1"/>
    <property type="match status" value="1"/>
</dbReference>
<sequence length="426" mass="46825">MQRQLLLAPWVSFTSNRIRSLRTLVFFSFFHSSMETTSFSASIDSTDASSAAADPGKEILRTSSASEAIGEGESVKEFGFEREEFGRDSLVGTVQLYDRHVFLRHKSPEFWLPNVESAKSDRLPQLLAAALKARKGDMKKKTRLTICGATDISDSSEGNVLIFPDRIGYRRLTDVDVDNFVELVLVKDTEWLPGAVETLSGSYVFVCAHGSRDQRCGVCGPILIEKFKEEISLRGLEGQVFVSPCSHIGGHKYAGNVIIFSQSKTGEVSGNWYGYVSPDDIPMLLEQQIGKGEIIDHLWSYALLLILNFVSINPVSMLLLIGQMGLSVDEQKEAQSIRRQPNIAIVENRASGCCQGNGNLSCCQNATIMAKPDTGGKESNPSNSSSSKENFMISTWLKQPVRDTYTALAIVAAVASVAGAYLYYRN</sequence>
<keyword evidence="1" id="KW-0472">Membrane</keyword>
<dbReference type="AlphaFoldDB" id="A0ABD0TYI6"/>
<feature type="transmembrane region" description="Helical" evidence="1">
    <location>
        <begin position="298"/>
        <end position="322"/>
    </location>
</feature>
<dbReference type="InterPro" id="IPR009737">
    <property type="entry name" value="Aim32/Apd1-like"/>
</dbReference>
<evidence type="ECO:0008006" key="4">
    <source>
        <dbReference type="Google" id="ProtNLM"/>
    </source>
</evidence>
<keyword evidence="1" id="KW-1133">Transmembrane helix</keyword>
<dbReference type="Gene3D" id="3.40.30.10">
    <property type="entry name" value="Glutaredoxin"/>
    <property type="match status" value="1"/>
</dbReference>
<dbReference type="Proteomes" id="UP001552299">
    <property type="component" value="Unassembled WGS sequence"/>
</dbReference>
<reference evidence="2 3" key="1">
    <citation type="journal article" date="2024" name="Plant Biotechnol. J.">
        <title>Dendrobium thyrsiflorum genome and its molecular insights into genes involved in important horticultural traits.</title>
        <authorList>
            <person name="Chen B."/>
            <person name="Wang J.Y."/>
            <person name="Zheng P.J."/>
            <person name="Li K.L."/>
            <person name="Liang Y.M."/>
            <person name="Chen X.F."/>
            <person name="Zhang C."/>
            <person name="Zhao X."/>
            <person name="He X."/>
            <person name="Zhang G.Q."/>
            <person name="Liu Z.J."/>
            <person name="Xu Q."/>
        </authorList>
    </citation>
    <scope>NUCLEOTIDE SEQUENCE [LARGE SCALE GENOMIC DNA]</scope>
    <source>
        <strain evidence="2">GZMU011</strain>
    </source>
</reference>